<dbReference type="RefSeq" id="WP_222863878.1">
    <property type="nucleotide sequence ID" value="NZ_VNHQ01000011.1"/>
</dbReference>
<dbReference type="InterPro" id="IPR009492">
    <property type="entry name" value="TniQ"/>
</dbReference>
<feature type="domain" description="TniQ" evidence="1">
    <location>
        <begin position="8"/>
        <end position="139"/>
    </location>
</feature>
<proteinExistence type="predicted"/>
<evidence type="ECO:0000313" key="2">
    <source>
        <dbReference type="EMBL" id="TYP66287.1"/>
    </source>
</evidence>
<reference evidence="2 3" key="1">
    <citation type="submission" date="2019-07" db="EMBL/GenBank/DDBJ databases">
        <title>Deep subsurface shale carbon reservoir microbial communities from Ohio and West Virginia, USA.</title>
        <authorList>
            <person name="Wrighton K."/>
        </authorList>
    </citation>
    <scope>NUCLEOTIDE SEQUENCE [LARGE SCALE GENOMIC DNA]</scope>
    <source>
        <strain evidence="2 3">NP_8Ht</strain>
    </source>
</reference>
<dbReference type="AlphaFoldDB" id="A0A5S5BGT9"/>
<name>A0A5S5BGT9_STUST</name>
<evidence type="ECO:0000259" key="1">
    <source>
        <dbReference type="Pfam" id="PF06527"/>
    </source>
</evidence>
<comment type="caution">
    <text evidence="2">The sequence shown here is derived from an EMBL/GenBank/DDBJ whole genome shotgun (WGS) entry which is preliminary data.</text>
</comment>
<gene>
    <name evidence="2" type="ORF">A9A72_121285</name>
</gene>
<sequence>MQRYWKGPRIVHDETIASWTYRCAYDPSCEVITTLDLDGLVFIPKALDLNSGSDLSNPSFDFDISNELFKKIVKHYKLSAQAVDKLFGYEQKNLLDPMFRSAYCAECLKDDITHFGLPAWRRSWCYVHAPFCLIHKRLLSVSADVSPAKACAAFVSLDENLGDFGSRKFQSETTLVLIRNFLAIRVQLWINRLYVLSRNNLTHPHAREMLQCVDLLLKRLLRVPSRKYKRGLARYLFGYRRDSWYPDYVPVDKLEDIGWLTGLPAQRMCALLLLGNLVGLYSDDEIAWLDKLSRQRGFLWPRSLADLVDSVLHVENNRQVCNVLSPFLKAAKTKTTIDWASRFLNHVITNNKTGFNSPSQWHQIRCS</sequence>
<dbReference type="EMBL" id="VNHQ01000011">
    <property type="protein sequence ID" value="TYP66287.1"/>
    <property type="molecule type" value="Genomic_DNA"/>
</dbReference>
<dbReference type="Proteomes" id="UP000324282">
    <property type="component" value="Unassembled WGS sequence"/>
</dbReference>
<protein>
    <submittedName>
        <fullName evidence="2">TniQ protein</fullName>
    </submittedName>
</protein>
<accession>A0A5S5BGT9</accession>
<organism evidence="2 3">
    <name type="scientific">Stutzerimonas stutzeri</name>
    <name type="common">Pseudomonas stutzeri</name>
    <dbReference type="NCBI Taxonomy" id="316"/>
    <lineage>
        <taxon>Bacteria</taxon>
        <taxon>Pseudomonadati</taxon>
        <taxon>Pseudomonadota</taxon>
        <taxon>Gammaproteobacteria</taxon>
        <taxon>Pseudomonadales</taxon>
        <taxon>Pseudomonadaceae</taxon>
        <taxon>Stutzerimonas</taxon>
    </lineage>
</organism>
<evidence type="ECO:0000313" key="3">
    <source>
        <dbReference type="Proteomes" id="UP000324282"/>
    </source>
</evidence>
<dbReference type="Pfam" id="PF06527">
    <property type="entry name" value="TniQ"/>
    <property type="match status" value="1"/>
</dbReference>